<keyword evidence="2" id="KW-1185">Reference proteome</keyword>
<evidence type="ECO:0000313" key="2">
    <source>
        <dbReference type="Proteomes" id="UP000078512"/>
    </source>
</evidence>
<dbReference type="Proteomes" id="UP000078512">
    <property type="component" value="Unassembled WGS sequence"/>
</dbReference>
<dbReference type="InterPro" id="IPR036866">
    <property type="entry name" value="RibonucZ/Hydroxyglut_hydro"/>
</dbReference>
<gene>
    <name evidence="1" type="ORF">K457DRAFT_17174</name>
</gene>
<name>A0A197K1I6_9FUNG</name>
<sequence>MSGERGHFVTFGIIASSSPPLEMLIIDAQPYPEYGRLLVHRAKALNIPLKTIYITHGHVDHTWRTARALPSLPGDACNDPSVVPGHLDERKKNGWTTKEMVKYPIRYVEMYNRVLEANTTDKFWDGVMKEFADSRFLFRLDWSSTRFYESECKTLVP</sequence>
<proteinExistence type="predicted"/>
<organism evidence="1 2">
    <name type="scientific">Linnemannia elongata AG-77</name>
    <dbReference type="NCBI Taxonomy" id="1314771"/>
    <lineage>
        <taxon>Eukaryota</taxon>
        <taxon>Fungi</taxon>
        <taxon>Fungi incertae sedis</taxon>
        <taxon>Mucoromycota</taxon>
        <taxon>Mortierellomycotina</taxon>
        <taxon>Mortierellomycetes</taxon>
        <taxon>Mortierellales</taxon>
        <taxon>Mortierellaceae</taxon>
        <taxon>Linnemannia</taxon>
    </lineage>
</organism>
<dbReference type="SUPFAM" id="SSF56281">
    <property type="entry name" value="Metallo-hydrolase/oxidoreductase"/>
    <property type="match status" value="1"/>
</dbReference>
<evidence type="ECO:0000313" key="1">
    <source>
        <dbReference type="EMBL" id="OAQ31467.1"/>
    </source>
</evidence>
<dbReference type="EMBL" id="KV442029">
    <property type="protein sequence ID" value="OAQ31467.1"/>
    <property type="molecule type" value="Genomic_DNA"/>
</dbReference>
<dbReference type="AlphaFoldDB" id="A0A197K1I6"/>
<reference evidence="1 2" key="1">
    <citation type="submission" date="2016-05" db="EMBL/GenBank/DDBJ databases">
        <title>Genome sequencing reveals origins of a unique bacterial endosymbiosis in the earliest lineages of terrestrial Fungi.</title>
        <authorList>
            <consortium name="DOE Joint Genome Institute"/>
            <person name="Uehling J."/>
            <person name="Gryganskyi A."/>
            <person name="Hameed K."/>
            <person name="Tschaplinski T."/>
            <person name="Misztal P."/>
            <person name="Wu S."/>
            <person name="Desiro A."/>
            <person name="Vande Pol N."/>
            <person name="Du Z.-Y."/>
            <person name="Zienkiewicz A."/>
            <person name="Zienkiewicz K."/>
            <person name="Morin E."/>
            <person name="Tisserant E."/>
            <person name="Splivallo R."/>
            <person name="Hainaut M."/>
            <person name="Henrissat B."/>
            <person name="Ohm R."/>
            <person name="Kuo A."/>
            <person name="Yan J."/>
            <person name="Lipzen A."/>
            <person name="Nolan M."/>
            <person name="Labutti K."/>
            <person name="Barry K."/>
            <person name="Goldstein A."/>
            <person name="Labbe J."/>
            <person name="Schadt C."/>
            <person name="Tuskan G."/>
            <person name="Grigoriev I."/>
            <person name="Martin F."/>
            <person name="Vilgalys R."/>
            <person name="Bonito G."/>
        </authorList>
    </citation>
    <scope>NUCLEOTIDE SEQUENCE [LARGE SCALE GENOMIC DNA]</scope>
    <source>
        <strain evidence="1 2">AG-77</strain>
    </source>
</reference>
<evidence type="ECO:0008006" key="3">
    <source>
        <dbReference type="Google" id="ProtNLM"/>
    </source>
</evidence>
<dbReference type="OrthoDB" id="536211at2759"/>
<dbReference type="Gene3D" id="3.60.15.10">
    <property type="entry name" value="Ribonuclease Z/Hydroxyacylglutathione hydrolase-like"/>
    <property type="match status" value="1"/>
</dbReference>
<accession>A0A197K1I6</accession>
<protein>
    <recommendedName>
        <fullName evidence="3">Metallo-beta-lactamase domain-containing protein</fullName>
    </recommendedName>
</protein>